<keyword evidence="1" id="KW-1133">Transmembrane helix</keyword>
<reference evidence="2 3" key="1">
    <citation type="submission" date="2016-10" db="EMBL/GenBank/DDBJ databases">
        <authorList>
            <person name="de Groot N.N."/>
        </authorList>
    </citation>
    <scope>NUCLEOTIDE SEQUENCE [LARGE SCALE GENOMIC DNA]</scope>
    <source>
        <strain evidence="2 3">DSM 20117</strain>
    </source>
</reference>
<evidence type="ECO:0000313" key="2">
    <source>
        <dbReference type="EMBL" id="SDQ85598.1"/>
    </source>
</evidence>
<dbReference type="Proteomes" id="UP000181917">
    <property type="component" value="Unassembled WGS sequence"/>
</dbReference>
<sequence length="110" mass="11737">MLRTRQRVGHDILLARHGRNITSMRLDRQSNSVVAVLDDGTVDRAPNLIAADLALPADRTGLTSEDRKVLGIMTAACAGLGALMVGAVLAMVQFGEQLGLTEAAQYLSTY</sequence>
<proteinExistence type="predicted"/>
<evidence type="ECO:0000256" key="1">
    <source>
        <dbReference type="SAM" id="Phobius"/>
    </source>
</evidence>
<feature type="transmembrane region" description="Helical" evidence="1">
    <location>
        <begin position="69"/>
        <end position="92"/>
    </location>
</feature>
<keyword evidence="1" id="KW-0472">Membrane</keyword>
<dbReference type="RefSeq" id="WP_074701005.1">
    <property type="nucleotide sequence ID" value="NZ_CP018863.1"/>
</dbReference>
<keyword evidence="1" id="KW-0812">Transmembrane</keyword>
<dbReference type="KEGG" id="acry:AC20117_03290"/>
<accession>A0A1H1EAN9</accession>
<keyword evidence="3" id="KW-1185">Reference proteome</keyword>
<protein>
    <submittedName>
        <fullName evidence="2">Uncharacterized protein</fullName>
    </submittedName>
</protein>
<dbReference type="EMBL" id="FNKH01000002">
    <property type="protein sequence ID" value="SDQ85598.1"/>
    <property type="molecule type" value="Genomic_DNA"/>
</dbReference>
<dbReference type="AlphaFoldDB" id="A0A1H1EAN9"/>
<organism evidence="2 3">
    <name type="scientific">Crystallibacter crystallopoietes</name>
    <dbReference type="NCBI Taxonomy" id="37928"/>
    <lineage>
        <taxon>Bacteria</taxon>
        <taxon>Bacillati</taxon>
        <taxon>Actinomycetota</taxon>
        <taxon>Actinomycetes</taxon>
        <taxon>Micrococcales</taxon>
        <taxon>Micrococcaceae</taxon>
        <taxon>Crystallibacter</taxon>
    </lineage>
</organism>
<gene>
    <name evidence="2" type="ORF">SAMN04489742_2835</name>
</gene>
<evidence type="ECO:0000313" key="3">
    <source>
        <dbReference type="Proteomes" id="UP000181917"/>
    </source>
</evidence>
<dbReference type="OrthoDB" id="4941598at2"/>
<name>A0A1H1EAN9_9MICC</name>